<dbReference type="InterPro" id="IPR013830">
    <property type="entry name" value="SGNH_hydro"/>
</dbReference>
<organism evidence="7">
    <name type="scientific">Pseudoalteromonas prydzensis</name>
    <dbReference type="NCBI Taxonomy" id="182141"/>
    <lineage>
        <taxon>Bacteria</taxon>
        <taxon>Pseudomonadati</taxon>
        <taxon>Pseudomonadota</taxon>
        <taxon>Gammaproteobacteria</taxon>
        <taxon>Alteromonadales</taxon>
        <taxon>Pseudoalteromonadaceae</taxon>
        <taxon>Pseudoalteromonas</taxon>
    </lineage>
</organism>
<comment type="caution">
    <text evidence="7">The sequence shown here is derived from an EMBL/GenBank/DDBJ whole genome shotgun (WGS) entry which is preliminary data.</text>
</comment>
<dbReference type="EMBL" id="DRGM01000144">
    <property type="protein sequence ID" value="HEA17491.1"/>
    <property type="molecule type" value="Genomic_DNA"/>
</dbReference>
<dbReference type="Gene3D" id="3.40.50.1110">
    <property type="entry name" value="SGNH hydrolase"/>
    <property type="match status" value="1"/>
</dbReference>
<dbReference type="Gene3D" id="3.20.20.300">
    <property type="entry name" value="Glycoside hydrolase, family 3, N-terminal domain"/>
    <property type="match status" value="1"/>
</dbReference>
<dbReference type="PANTHER" id="PTHR30620:SF77">
    <property type="entry name" value="LYSOSOMAL BETA GLUCOSIDASE-LIKE"/>
    <property type="match status" value="1"/>
</dbReference>
<dbReference type="GO" id="GO:0009251">
    <property type="term" value="P:glucan catabolic process"/>
    <property type="evidence" value="ECO:0007669"/>
    <property type="project" value="TreeGrafter"/>
</dbReference>
<protein>
    <submittedName>
        <fullName evidence="7">Glycoside hydrolase family 3 protein</fullName>
    </submittedName>
</protein>
<dbReference type="InterPro" id="IPR051915">
    <property type="entry name" value="Cellulose_Degrad_GH3"/>
</dbReference>
<keyword evidence="2" id="KW-0732">Signal</keyword>
<dbReference type="GO" id="GO:0016788">
    <property type="term" value="F:hydrolase activity, acting on ester bonds"/>
    <property type="evidence" value="ECO:0007669"/>
    <property type="project" value="UniProtKB-ARBA"/>
</dbReference>
<dbReference type="RefSeq" id="WP_304182926.1">
    <property type="nucleotide sequence ID" value="NZ_DRGM01000144.1"/>
</dbReference>
<dbReference type="Pfam" id="PF13472">
    <property type="entry name" value="Lipase_GDSL_2"/>
    <property type="match status" value="1"/>
</dbReference>
<dbReference type="AlphaFoldDB" id="A0A7V1D044"/>
<reference evidence="7" key="1">
    <citation type="journal article" date="2020" name="mSystems">
        <title>Genome- and Community-Level Interaction Insights into Carbon Utilization and Element Cycling Functions of Hydrothermarchaeota in Hydrothermal Sediment.</title>
        <authorList>
            <person name="Zhou Z."/>
            <person name="Liu Y."/>
            <person name="Xu W."/>
            <person name="Pan J."/>
            <person name="Luo Z.H."/>
            <person name="Li M."/>
        </authorList>
    </citation>
    <scope>NUCLEOTIDE SEQUENCE [LARGE SCALE GENOMIC DNA]</scope>
    <source>
        <strain evidence="7">HyVt-346</strain>
    </source>
</reference>
<dbReference type="PANTHER" id="PTHR30620">
    <property type="entry name" value="PERIPLASMIC BETA-GLUCOSIDASE-RELATED"/>
    <property type="match status" value="1"/>
</dbReference>
<feature type="domain" description="Glycoside hydrolase family 3 C-terminal" evidence="4">
    <location>
        <begin position="438"/>
        <end position="652"/>
    </location>
</feature>
<evidence type="ECO:0000313" key="7">
    <source>
        <dbReference type="EMBL" id="HEA17491.1"/>
    </source>
</evidence>
<dbReference type="InterPro" id="IPR001764">
    <property type="entry name" value="Glyco_hydro_3_N"/>
</dbReference>
<evidence type="ECO:0000256" key="1">
    <source>
        <dbReference type="ARBA" id="ARBA00022801"/>
    </source>
</evidence>
<dbReference type="Gene3D" id="3.40.50.1700">
    <property type="entry name" value="Glycoside hydrolase family 3 C-terminal domain"/>
    <property type="match status" value="1"/>
</dbReference>
<evidence type="ECO:0000259" key="5">
    <source>
        <dbReference type="Pfam" id="PF13472"/>
    </source>
</evidence>
<dbReference type="PRINTS" id="PR00133">
    <property type="entry name" value="GLHYDRLASE3"/>
</dbReference>
<feature type="chain" id="PRO_5031454756" evidence="2">
    <location>
        <begin position="28"/>
        <end position="1072"/>
    </location>
</feature>
<accession>A0A7V1D044</accession>
<dbReference type="InterPro" id="IPR036514">
    <property type="entry name" value="SGNH_hydro_sf"/>
</dbReference>
<evidence type="ECO:0000259" key="3">
    <source>
        <dbReference type="Pfam" id="PF00933"/>
    </source>
</evidence>
<dbReference type="InterPro" id="IPR002772">
    <property type="entry name" value="Glyco_hydro_3_C"/>
</dbReference>
<feature type="signal peptide" evidence="2">
    <location>
        <begin position="1"/>
        <end position="27"/>
    </location>
</feature>
<dbReference type="Gene3D" id="2.60.120.430">
    <property type="entry name" value="Galactose-binding lectin"/>
    <property type="match status" value="1"/>
</dbReference>
<gene>
    <name evidence="7" type="ORF">ENH88_13815</name>
</gene>
<feature type="domain" description="ExoP galactose-binding-like" evidence="6">
    <location>
        <begin position="685"/>
        <end position="839"/>
    </location>
</feature>
<dbReference type="GO" id="GO:0008422">
    <property type="term" value="F:beta-glucosidase activity"/>
    <property type="evidence" value="ECO:0007669"/>
    <property type="project" value="TreeGrafter"/>
</dbReference>
<evidence type="ECO:0000259" key="4">
    <source>
        <dbReference type="Pfam" id="PF01915"/>
    </source>
</evidence>
<dbReference type="SUPFAM" id="SSF49785">
    <property type="entry name" value="Galactose-binding domain-like"/>
    <property type="match status" value="1"/>
</dbReference>
<feature type="domain" description="Glycoside hydrolase family 3 N-terminal" evidence="3">
    <location>
        <begin position="74"/>
        <end position="395"/>
    </location>
</feature>
<dbReference type="InterPro" id="IPR041443">
    <property type="entry name" value="Exop_C"/>
</dbReference>
<dbReference type="InterPro" id="IPR008979">
    <property type="entry name" value="Galactose-bd-like_sf"/>
</dbReference>
<dbReference type="Pfam" id="PF18559">
    <property type="entry name" value="Exop_C"/>
    <property type="match status" value="1"/>
</dbReference>
<dbReference type="SUPFAM" id="SSF52279">
    <property type="entry name" value="Beta-D-glucan exohydrolase, C-terminal domain"/>
    <property type="match status" value="1"/>
</dbReference>
<dbReference type="InterPro" id="IPR036962">
    <property type="entry name" value="Glyco_hydro_3_N_sf"/>
</dbReference>
<evidence type="ECO:0000256" key="2">
    <source>
        <dbReference type="SAM" id="SignalP"/>
    </source>
</evidence>
<dbReference type="InterPro" id="IPR036881">
    <property type="entry name" value="Glyco_hydro_3_C_sf"/>
</dbReference>
<feature type="domain" description="SGNH hydrolase-type esterase" evidence="5">
    <location>
        <begin position="893"/>
        <end position="1058"/>
    </location>
</feature>
<dbReference type="InterPro" id="IPR017853">
    <property type="entry name" value="GH"/>
</dbReference>
<name>A0A7V1D044_9GAMM</name>
<dbReference type="Pfam" id="PF00933">
    <property type="entry name" value="Glyco_hydro_3"/>
    <property type="match status" value="1"/>
</dbReference>
<proteinExistence type="predicted"/>
<dbReference type="SUPFAM" id="SSF52266">
    <property type="entry name" value="SGNH hydrolase"/>
    <property type="match status" value="1"/>
</dbReference>
<evidence type="ECO:0000259" key="6">
    <source>
        <dbReference type="Pfam" id="PF18559"/>
    </source>
</evidence>
<keyword evidence="1 7" id="KW-0378">Hydrolase</keyword>
<sequence length="1072" mass="116636">MQFFNTSLSCKFIVSSVVALSMVACSAQEQTNLAKNATAQAVNNITLWPEVKSPLRTDPQDNKFVADLIARMSVEEKVGQLIQAEIQAITPEQAKAYHIGSILNGGGSVPNRKDNASATDWATFADSFYLASIDKSGGRTGVPIIWGTDAVHGHGNLVGATLFPHNIGLGATRNTALIKAIGEATAKEVRASGIEWVFAPTLAVARNDRWGRTYESYSENPELVAEFTHAMVIGLQGEPNSPDFLDENHVAATAKHFLADGGTEAGDDQGDAKMTESELVTIHNAGYPKAITAGVQSIMASFSSFNGEKMHGNKYLLTDVLKSRMGFDGFVVGDWNGHGQVPDCSNDSCAKSVNAGIDLLMAPYDWLTLFENTLAQVKTGQISQARLDAAVADILLVKKRLGLFNGVKPTDRKLGANNALIGAKAHRELARQAVRESLVLLKNNQQILPLQPKQTILVTGSHADDIAKQAGGWSVTWQGTGLKNSQFPGATSIYKGIKQQAVKNGSQVILSADGHFEKKPDVAIVVFGETPYAEGQGDVNTLEFEAGNKKSLALLKKLKAQGIPVVSVFISGRPLWVNPEINASDAFVAAWLPGSEGLGVAELLMTNAQGKSNYDFSGKLAFSWPKLPTQDELNIGDENYDPLFAYGYGLTYQDHKKLAKLAEDVPGVASGKPQDINLYVGRPLQPWHVVIKSPDSEQLLSGAFAELTDGKVKVTTSDKDVQEDALTFSYQDTWFSSLYLSHGKALNLAPFVKQGAVTFDIRIDDIKKSALDLVIDCGASCRSKLSLKTWALAQQGKGWQHLSIPLRCFEQAGADFSQVNSPFSLEAGGKGQLAVANIQFKLHEEGNFSCPDIARAAVTPAKLNAYWAEDWWLPRHEEKVAAAKKGDIELLMLGDSITHNWENEQGKPVWQQHFADIKTLNLGFGGDRTENVLWRLKHGEVEGIAPKLAVVMIGTNNTGHRMENPTYIANGVNAIITELKQRLANTKILLLAIFPRGADANDELRLNNQRANVELEKVAKQQGILFSNINNHFLTATGELSRDIMPDYLHPNGQGYEIWAEQLTPYIKQYIK</sequence>
<dbReference type="Pfam" id="PF01915">
    <property type="entry name" value="Glyco_hydro_3_C"/>
    <property type="match status" value="1"/>
</dbReference>
<dbReference type="SUPFAM" id="SSF51445">
    <property type="entry name" value="(Trans)glycosidases"/>
    <property type="match status" value="1"/>
</dbReference>
<dbReference type="Proteomes" id="UP000886188">
    <property type="component" value="Unassembled WGS sequence"/>
</dbReference>